<evidence type="ECO:0000313" key="1">
    <source>
        <dbReference type="EMBL" id="RYC66337.1"/>
    </source>
</evidence>
<keyword evidence="2" id="KW-1185">Reference proteome</keyword>
<name>A0A4Q2UBL8_9BACT</name>
<protein>
    <submittedName>
        <fullName evidence="1">Uncharacterized protein</fullName>
    </submittedName>
</protein>
<gene>
    <name evidence="1" type="ORF">EQG79_30140</name>
</gene>
<reference evidence="1 2" key="1">
    <citation type="submission" date="2019-01" db="EMBL/GenBank/DDBJ databases">
        <title>Spirosoma flava sp. nov., a propanil-degrading bacterium isolated from herbicide-contaminated soil.</title>
        <authorList>
            <person name="Zhang L."/>
            <person name="Jiang J.-D."/>
        </authorList>
    </citation>
    <scope>NUCLEOTIDE SEQUENCE [LARGE SCALE GENOMIC DNA]</scope>
    <source>
        <strain evidence="1 2">TY50</strain>
    </source>
</reference>
<accession>A0A4Q2UBL8</accession>
<dbReference type="EMBL" id="SBLB01000016">
    <property type="protein sequence ID" value="RYC66337.1"/>
    <property type="molecule type" value="Genomic_DNA"/>
</dbReference>
<comment type="caution">
    <text evidence="1">The sequence shown here is derived from an EMBL/GenBank/DDBJ whole genome shotgun (WGS) entry which is preliminary data.</text>
</comment>
<dbReference type="RefSeq" id="WP_129606877.1">
    <property type="nucleotide sequence ID" value="NZ_SBLB01000016.1"/>
</dbReference>
<organism evidence="1 2">
    <name type="scientific">Spirosoma sordidisoli</name>
    <dbReference type="NCBI Taxonomy" id="2502893"/>
    <lineage>
        <taxon>Bacteria</taxon>
        <taxon>Pseudomonadati</taxon>
        <taxon>Bacteroidota</taxon>
        <taxon>Cytophagia</taxon>
        <taxon>Cytophagales</taxon>
        <taxon>Cytophagaceae</taxon>
        <taxon>Spirosoma</taxon>
    </lineage>
</organism>
<dbReference type="Proteomes" id="UP000290407">
    <property type="component" value="Unassembled WGS sequence"/>
</dbReference>
<evidence type="ECO:0000313" key="2">
    <source>
        <dbReference type="Proteomes" id="UP000290407"/>
    </source>
</evidence>
<proteinExistence type="predicted"/>
<sequence length="135" mass="15284">MKKEPNRPVPTVLLTSTITKHLYEEHHRHFFSWQVGAPHKTLLRIQLIDERGYIMPLLDGTDLRTVLIEPGVNSYVHLDADRPAAGFQYWTKGLIRGDSRVVLDAISPQREDLRVHNANVAAILAQERAAKNSGN</sequence>
<dbReference type="AlphaFoldDB" id="A0A4Q2UBL8"/>